<evidence type="ECO:0000313" key="1">
    <source>
        <dbReference type="EMBL" id="DAF43162.1"/>
    </source>
</evidence>
<reference evidence="1" key="1">
    <citation type="journal article" date="2021" name="Proc. Natl. Acad. Sci. U.S.A.">
        <title>A Catalog of Tens of Thousands of Viruses from Human Metagenomes Reveals Hidden Associations with Chronic Diseases.</title>
        <authorList>
            <person name="Tisza M.J."/>
            <person name="Buck C.B."/>
        </authorList>
    </citation>
    <scope>NUCLEOTIDE SEQUENCE</scope>
    <source>
        <strain evidence="1">CtLeh52</strain>
    </source>
</reference>
<name>A0A8S5RXK6_9CAUD</name>
<accession>A0A8S5RXK6</accession>
<organism evidence="1">
    <name type="scientific">Siphoviridae sp. ctLeh52</name>
    <dbReference type="NCBI Taxonomy" id="2827849"/>
    <lineage>
        <taxon>Viruses</taxon>
        <taxon>Duplodnaviria</taxon>
        <taxon>Heunggongvirae</taxon>
        <taxon>Uroviricota</taxon>
        <taxon>Caudoviricetes</taxon>
    </lineage>
</organism>
<protein>
    <submittedName>
        <fullName evidence="1">Uncharacterized protein</fullName>
    </submittedName>
</protein>
<dbReference type="EMBL" id="BK032499">
    <property type="protein sequence ID" value="DAF43162.1"/>
    <property type="molecule type" value="Genomic_DNA"/>
</dbReference>
<proteinExistence type="predicted"/>
<sequence length="40" mass="4619">MQKRQIIPIVRANEILIARLLDAGILYISEEDNMIHVAEE</sequence>